<gene>
    <name evidence="12" type="ORF">B1B_14957</name>
</gene>
<dbReference type="GO" id="GO:0003883">
    <property type="term" value="F:CTP synthase activity"/>
    <property type="evidence" value="ECO:0007669"/>
    <property type="project" value="UniProtKB-EC"/>
</dbReference>
<evidence type="ECO:0000256" key="4">
    <source>
        <dbReference type="ARBA" id="ARBA00022598"/>
    </source>
</evidence>
<dbReference type="GO" id="GO:0019856">
    <property type="term" value="P:pyrimidine nucleobase biosynthetic process"/>
    <property type="evidence" value="ECO:0007669"/>
    <property type="project" value="TreeGrafter"/>
</dbReference>
<protein>
    <recommendedName>
        <fullName evidence="3">CTP synthase (glutamine hydrolyzing)</fullName>
        <ecNumber evidence="3">6.3.4.2</ecNumber>
    </recommendedName>
</protein>
<evidence type="ECO:0000313" key="12">
    <source>
        <dbReference type="EMBL" id="EQD40334.1"/>
    </source>
</evidence>
<comment type="catalytic activity">
    <reaction evidence="9">
        <text>UTP + L-glutamine + ATP + H2O = CTP + L-glutamate + ADP + phosphate + 2 H(+)</text>
        <dbReference type="Rhea" id="RHEA:26426"/>
        <dbReference type="ChEBI" id="CHEBI:15377"/>
        <dbReference type="ChEBI" id="CHEBI:15378"/>
        <dbReference type="ChEBI" id="CHEBI:29985"/>
        <dbReference type="ChEBI" id="CHEBI:30616"/>
        <dbReference type="ChEBI" id="CHEBI:37563"/>
        <dbReference type="ChEBI" id="CHEBI:43474"/>
        <dbReference type="ChEBI" id="CHEBI:46398"/>
        <dbReference type="ChEBI" id="CHEBI:58359"/>
        <dbReference type="ChEBI" id="CHEBI:456216"/>
        <dbReference type="EC" id="6.3.4.2"/>
    </reaction>
</comment>
<evidence type="ECO:0000256" key="2">
    <source>
        <dbReference type="ARBA" id="ARBA00007533"/>
    </source>
</evidence>
<organism evidence="12">
    <name type="scientific">mine drainage metagenome</name>
    <dbReference type="NCBI Taxonomy" id="410659"/>
    <lineage>
        <taxon>unclassified sequences</taxon>
        <taxon>metagenomes</taxon>
        <taxon>ecological metagenomes</taxon>
    </lineage>
</organism>
<comment type="pathway">
    <text evidence="1">Pyrimidine metabolism; CTP biosynthesis via de novo pathway; CTP from UDP: step 2/2.</text>
</comment>
<dbReference type="InterPro" id="IPR027417">
    <property type="entry name" value="P-loop_NTPase"/>
</dbReference>
<evidence type="ECO:0000256" key="7">
    <source>
        <dbReference type="ARBA" id="ARBA00022962"/>
    </source>
</evidence>
<reference evidence="12" key="1">
    <citation type="submission" date="2013-08" db="EMBL/GenBank/DDBJ databases">
        <authorList>
            <person name="Mendez C."/>
            <person name="Richter M."/>
            <person name="Ferrer M."/>
            <person name="Sanchez J."/>
        </authorList>
    </citation>
    <scope>NUCLEOTIDE SEQUENCE</scope>
</reference>
<dbReference type="InterPro" id="IPR004468">
    <property type="entry name" value="CTP_synthase"/>
</dbReference>
<evidence type="ECO:0000256" key="8">
    <source>
        <dbReference type="ARBA" id="ARBA00022975"/>
    </source>
</evidence>
<keyword evidence="8" id="KW-0665">Pyrimidine biosynthesis</keyword>
<feature type="domain" description="CTP synthase N-terminal" evidence="11">
    <location>
        <begin position="1"/>
        <end position="110"/>
    </location>
</feature>
<dbReference type="EMBL" id="AUZY01009947">
    <property type="protein sequence ID" value="EQD40334.1"/>
    <property type="molecule type" value="Genomic_DNA"/>
</dbReference>
<dbReference type="PANTHER" id="PTHR11550:SF0">
    <property type="entry name" value="CTP SYNTHASE-RELATED"/>
    <property type="match status" value="1"/>
</dbReference>
<dbReference type="PROSITE" id="PS51273">
    <property type="entry name" value="GATASE_TYPE_1"/>
    <property type="match status" value="1"/>
</dbReference>
<accession>T1AH50</accession>
<evidence type="ECO:0000259" key="11">
    <source>
        <dbReference type="Pfam" id="PF06418"/>
    </source>
</evidence>
<keyword evidence="6" id="KW-0067">ATP-binding</keyword>
<evidence type="ECO:0000256" key="9">
    <source>
        <dbReference type="ARBA" id="ARBA00047781"/>
    </source>
</evidence>
<reference evidence="12" key="2">
    <citation type="journal article" date="2014" name="ISME J.">
        <title>Microbial stratification in low pH oxic and suboxic macroscopic growths along an acid mine drainage.</title>
        <authorList>
            <person name="Mendez-Garcia C."/>
            <person name="Mesa V."/>
            <person name="Sprenger R.R."/>
            <person name="Richter M."/>
            <person name="Diez M.S."/>
            <person name="Solano J."/>
            <person name="Bargiela R."/>
            <person name="Golyshina O.V."/>
            <person name="Manteca A."/>
            <person name="Ramos J.L."/>
            <person name="Gallego J.R."/>
            <person name="Llorente I."/>
            <person name="Martins Dos Santos V.A."/>
            <person name="Jensen O.N."/>
            <person name="Pelaez A.I."/>
            <person name="Sanchez J."/>
            <person name="Ferrer M."/>
        </authorList>
    </citation>
    <scope>NUCLEOTIDE SEQUENCE</scope>
</reference>
<sequence>ALRELSYELGDGRMAFVHTTLVPVVGPVGEAKTKPTQHSVRELRAIGIRPNMIIARGPAPLEPEIKAKISLFCDVAPEAVISVPDQRVIYEVPLVLEAQGVGALLSRLLGLPDRTPDHAAWKQFLQMYRREEGRGVDIAVVGKYTDLRDAYLSHTEAFHHCQGHLGSEVRLHWLDSEDIPKNPGLVSRLERADAILVPGGFGTRGVEGKIRAVEMARTHAIPFLGVCYGFQIAAIEAARHQLGLDRANSTEVDPATPDPIVGLLEQQQGVNDLGGTMRLGSQRVQLDPRGEGGER</sequence>
<dbReference type="SUPFAM" id="SSF52317">
    <property type="entry name" value="Class I glutamine amidotransferase-like"/>
    <property type="match status" value="1"/>
</dbReference>
<dbReference type="Pfam" id="PF06418">
    <property type="entry name" value="CTP_synth_N"/>
    <property type="match status" value="1"/>
</dbReference>
<evidence type="ECO:0000256" key="3">
    <source>
        <dbReference type="ARBA" id="ARBA00012291"/>
    </source>
</evidence>
<dbReference type="PANTHER" id="PTHR11550">
    <property type="entry name" value="CTP SYNTHASE"/>
    <property type="match status" value="1"/>
</dbReference>
<dbReference type="Gene3D" id="3.40.50.300">
    <property type="entry name" value="P-loop containing nucleotide triphosphate hydrolases"/>
    <property type="match status" value="1"/>
</dbReference>
<dbReference type="InterPro" id="IPR029062">
    <property type="entry name" value="Class_I_gatase-like"/>
</dbReference>
<evidence type="ECO:0000256" key="5">
    <source>
        <dbReference type="ARBA" id="ARBA00022741"/>
    </source>
</evidence>
<evidence type="ECO:0000256" key="6">
    <source>
        <dbReference type="ARBA" id="ARBA00022840"/>
    </source>
</evidence>
<dbReference type="GO" id="GO:0042802">
    <property type="term" value="F:identical protein binding"/>
    <property type="evidence" value="ECO:0007669"/>
    <property type="project" value="TreeGrafter"/>
</dbReference>
<dbReference type="GO" id="GO:0005524">
    <property type="term" value="F:ATP binding"/>
    <property type="evidence" value="ECO:0007669"/>
    <property type="project" value="UniProtKB-KW"/>
</dbReference>
<dbReference type="SUPFAM" id="SSF52540">
    <property type="entry name" value="P-loop containing nucleoside triphosphate hydrolases"/>
    <property type="match status" value="1"/>
</dbReference>
<comment type="similarity">
    <text evidence="2">Belongs to the CTP synthase family.</text>
</comment>
<proteinExistence type="inferred from homology"/>
<keyword evidence="5" id="KW-0547">Nucleotide-binding</keyword>
<dbReference type="EC" id="6.3.4.2" evidence="3"/>
<feature type="non-terminal residue" evidence="12">
    <location>
        <position position="1"/>
    </location>
</feature>
<dbReference type="Gene3D" id="3.40.50.880">
    <property type="match status" value="1"/>
</dbReference>
<dbReference type="AlphaFoldDB" id="T1AH50"/>
<keyword evidence="4" id="KW-0436">Ligase</keyword>
<feature type="domain" description="Glutamine amidotransferase" evidence="10">
    <location>
        <begin position="147"/>
        <end position="282"/>
    </location>
</feature>
<comment type="caution">
    <text evidence="12">The sequence shown here is derived from an EMBL/GenBank/DDBJ whole genome shotgun (WGS) entry which is preliminary data.</text>
</comment>
<dbReference type="InterPro" id="IPR017456">
    <property type="entry name" value="CTP_synthase_N"/>
</dbReference>
<dbReference type="GO" id="GO:0044210">
    <property type="term" value="P:'de novo' CTP biosynthetic process"/>
    <property type="evidence" value="ECO:0007669"/>
    <property type="project" value="UniProtKB-UniPathway"/>
</dbReference>
<dbReference type="InterPro" id="IPR017926">
    <property type="entry name" value="GATASE"/>
</dbReference>
<dbReference type="UniPathway" id="UPA00159">
    <property type="reaction ID" value="UER00277"/>
</dbReference>
<keyword evidence="7" id="KW-0315">Glutamine amidotransferase</keyword>
<evidence type="ECO:0000259" key="10">
    <source>
        <dbReference type="Pfam" id="PF00117"/>
    </source>
</evidence>
<feature type="non-terminal residue" evidence="12">
    <location>
        <position position="295"/>
    </location>
</feature>
<dbReference type="NCBIfam" id="NF003792">
    <property type="entry name" value="PRK05380.1"/>
    <property type="match status" value="1"/>
</dbReference>
<evidence type="ECO:0000256" key="1">
    <source>
        <dbReference type="ARBA" id="ARBA00005171"/>
    </source>
</evidence>
<dbReference type="Pfam" id="PF00117">
    <property type="entry name" value="GATase"/>
    <property type="match status" value="1"/>
</dbReference>
<name>T1AH50_9ZZZZ</name>